<feature type="region of interest" description="Disordered" evidence="1">
    <location>
        <begin position="213"/>
        <end position="248"/>
    </location>
</feature>
<name>A0A699IUC1_TANCI</name>
<feature type="compositionally biased region" description="Basic and acidic residues" evidence="1">
    <location>
        <begin position="213"/>
        <end position="228"/>
    </location>
</feature>
<dbReference type="AlphaFoldDB" id="A0A699IUC1"/>
<reference evidence="2" key="1">
    <citation type="journal article" date="2019" name="Sci. Rep.">
        <title>Draft genome of Tanacetum cinerariifolium, the natural source of mosquito coil.</title>
        <authorList>
            <person name="Yamashiro T."/>
            <person name="Shiraishi A."/>
            <person name="Satake H."/>
            <person name="Nakayama K."/>
        </authorList>
    </citation>
    <scope>NUCLEOTIDE SEQUENCE</scope>
</reference>
<proteinExistence type="predicted"/>
<gene>
    <name evidence="2" type="ORF">Tci_558494</name>
</gene>
<dbReference type="PANTHER" id="PTHR33018">
    <property type="entry name" value="OS10G0338966 PROTEIN-RELATED"/>
    <property type="match status" value="1"/>
</dbReference>
<comment type="caution">
    <text evidence="2">The sequence shown here is derived from an EMBL/GenBank/DDBJ whole genome shotgun (WGS) entry which is preliminary data.</text>
</comment>
<accession>A0A699IUC1</accession>
<protein>
    <submittedName>
        <fullName evidence="2">Uncharacterized protein</fullName>
    </submittedName>
</protein>
<organism evidence="2">
    <name type="scientific">Tanacetum cinerariifolium</name>
    <name type="common">Dalmatian daisy</name>
    <name type="synonym">Chrysanthemum cinerariifolium</name>
    <dbReference type="NCBI Taxonomy" id="118510"/>
    <lineage>
        <taxon>Eukaryota</taxon>
        <taxon>Viridiplantae</taxon>
        <taxon>Streptophyta</taxon>
        <taxon>Embryophyta</taxon>
        <taxon>Tracheophyta</taxon>
        <taxon>Spermatophyta</taxon>
        <taxon>Magnoliopsida</taxon>
        <taxon>eudicotyledons</taxon>
        <taxon>Gunneridae</taxon>
        <taxon>Pentapetalae</taxon>
        <taxon>asterids</taxon>
        <taxon>campanulids</taxon>
        <taxon>Asterales</taxon>
        <taxon>Asteraceae</taxon>
        <taxon>Asteroideae</taxon>
        <taxon>Anthemideae</taxon>
        <taxon>Anthemidinae</taxon>
        <taxon>Tanacetum</taxon>
    </lineage>
</organism>
<evidence type="ECO:0000256" key="1">
    <source>
        <dbReference type="SAM" id="MobiDB-lite"/>
    </source>
</evidence>
<dbReference type="EMBL" id="BKCJ010334266">
    <property type="protein sequence ID" value="GEZ86521.1"/>
    <property type="molecule type" value="Genomic_DNA"/>
</dbReference>
<sequence>MLPGAGESFYAQDDNELALVDPPKRKNRGLAKLKDKPTEPFKVAFDKNGRAIGKHQNDWATYVGGMSRLRILIVADDWSKIEQDQKDALWEIIKKKRAIGKVYAKQQTNYAHLGRSGYRGMDVDLSKVELDEALKAEILNIACDRTRKWILARITSLNISTNMEELFRKLGADPLIVVLGPEHGGRTRTVGDGIERDKKRDAVRNAARDAARDAAREVESENVEREASNEGGLQKRRKQSSCESTTVVHGDKEKLKATKVTFFLLLFFLDVLDV</sequence>
<dbReference type="PANTHER" id="PTHR33018:SF37">
    <property type="entry name" value="TRANSPOSASE TNP1_EN_SPM-LIKE DOMAIN-CONTAINING PROTEIN"/>
    <property type="match status" value="1"/>
</dbReference>
<evidence type="ECO:0000313" key="2">
    <source>
        <dbReference type="EMBL" id="GEZ86521.1"/>
    </source>
</evidence>